<proteinExistence type="predicted"/>
<dbReference type="STRING" id="929713.NIASO_15970"/>
<evidence type="ECO:0008006" key="4">
    <source>
        <dbReference type="Google" id="ProtNLM"/>
    </source>
</evidence>
<feature type="transmembrane region" description="Helical" evidence="1">
    <location>
        <begin position="188"/>
        <end position="207"/>
    </location>
</feature>
<evidence type="ECO:0000313" key="3">
    <source>
        <dbReference type="Proteomes" id="UP000003586"/>
    </source>
</evidence>
<accession>W0F7U0</accession>
<feature type="transmembrane region" description="Helical" evidence="1">
    <location>
        <begin position="30"/>
        <end position="59"/>
    </location>
</feature>
<feature type="transmembrane region" description="Helical" evidence="1">
    <location>
        <begin position="111"/>
        <end position="128"/>
    </location>
</feature>
<dbReference type="RefSeq" id="WP_008587119.1">
    <property type="nucleotide sequence ID" value="NZ_CP007035.1"/>
</dbReference>
<keyword evidence="3" id="KW-1185">Reference proteome</keyword>
<feature type="transmembrane region" description="Helical" evidence="1">
    <location>
        <begin position="214"/>
        <end position="232"/>
    </location>
</feature>
<keyword evidence="1" id="KW-1133">Transmembrane helix</keyword>
<dbReference type="Proteomes" id="UP000003586">
    <property type="component" value="Chromosome"/>
</dbReference>
<sequence>MDSKLVLNSENELRETIDHQPKAQKMIATLLSYIFHPVFVPVYVIYFLLFVQPFLFVALRLEGPDVVIRAKMGILLQSIVNYTFFPLVTVLLLKGVGFIQSIKLKERKDRIIPFIACNIWYFWIWYVWRNLEAVPKELVIFSFAVFMASSIGLLVNIYMKVSMHGIALGTATAFLCLLGFEYGPGMAVYIAIALLITGVVATARLLLSDHTAKEVYWGLAVGVAGLLVATVVA</sequence>
<dbReference type="KEGG" id="nso:NIASO_15970"/>
<name>W0F7U0_9BACT</name>
<gene>
    <name evidence="2" type="ORF">NIASO_15970</name>
</gene>
<evidence type="ECO:0000256" key="1">
    <source>
        <dbReference type="SAM" id="Phobius"/>
    </source>
</evidence>
<dbReference type="OrthoDB" id="9786064at2"/>
<dbReference type="AlphaFoldDB" id="W0F7U0"/>
<feature type="transmembrane region" description="Helical" evidence="1">
    <location>
        <begin position="79"/>
        <end position="99"/>
    </location>
</feature>
<dbReference type="EMBL" id="CP007035">
    <property type="protein sequence ID" value="AHF17878.1"/>
    <property type="molecule type" value="Genomic_DNA"/>
</dbReference>
<reference evidence="2 3" key="1">
    <citation type="submission" date="2013-12" db="EMBL/GenBank/DDBJ databases">
        <authorList>
            <consortium name="DOE Joint Genome Institute"/>
            <person name="Eisen J."/>
            <person name="Huntemann M."/>
            <person name="Han J."/>
            <person name="Chen A."/>
            <person name="Kyrpides N."/>
            <person name="Mavromatis K."/>
            <person name="Markowitz V."/>
            <person name="Palaniappan K."/>
            <person name="Ivanova N."/>
            <person name="Schaumberg A."/>
            <person name="Pati A."/>
            <person name="Liolios K."/>
            <person name="Nordberg H.P."/>
            <person name="Cantor M.N."/>
            <person name="Hua S.X."/>
            <person name="Woyke T."/>
        </authorList>
    </citation>
    <scope>NUCLEOTIDE SEQUENCE [LARGE SCALE GENOMIC DNA]</scope>
    <source>
        <strain evidence="3">DSM 19437</strain>
    </source>
</reference>
<keyword evidence="1" id="KW-0472">Membrane</keyword>
<dbReference type="eggNOG" id="COG0671">
    <property type="taxonomic scope" value="Bacteria"/>
</dbReference>
<protein>
    <recommendedName>
        <fullName evidence="4">Phosphatase PAP2 family protein</fullName>
    </recommendedName>
</protein>
<organism evidence="2 3">
    <name type="scientific">Niabella soli DSM 19437</name>
    <dbReference type="NCBI Taxonomy" id="929713"/>
    <lineage>
        <taxon>Bacteria</taxon>
        <taxon>Pseudomonadati</taxon>
        <taxon>Bacteroidota</taxon>
        <taxon>Chitinophagia</taxon>
        <taxon>Chitinophagales</taxon>
        <taxon>Chitinophagaceae</taxon>
        <taxon>Niabella</taxon>
    </lineage>
</organism>
<keyword evidence="1" id="KW-0812">Transmembrane</keyword>
<feature type="transmembrane region" description="Helical" evidence="1">
    <location>
        <begin position="140"/>
        <end position="158"/>
    </location>
</feature>
<feature type="transmembrane region" description="Helical" evidence="1">
    <location>
        <begin position="165"/>
        <end position="182"/>
    </location>
</feature>
<evidence type="ECO:0000313" key="2">
    <source>
        <dbReference type="EMBL" id="AHF17878.1"/>
    </source>
</evidence>
<dbReference type="HOGENOM" id="CLU_093776_1_0_10"/>